<dbReference type="Proteomes" id="UP001732700">
    <property type="component" value="Chromosome 1A"/>
</dbReference>
<proteinExistence type="predicted"/>
<evidence type="ECO:0000313" key="2">
    <source>
        <dbReference type="Proteomes" id="UP001732700"/>
    </source>
</evidence>
<sequence>MAESLVLALTKVGYYLAEQAGYKLYEEIKKLRDLPSKVRKIERELRMMNAVVRHIDTVDTNDLLKEWIVDVRKLAYRVEDVMDNFTHHALQLEGEPFMLRQAKKLYYSKLFSEMASDIIQIDEDIQHVSTLRERYVQVDLTQQLQAPQEEILPQVRFPQFVNDEDLVGMEAYKVPLTQWLCSAEADRTVITVCGMGGLGKTTLVANVYERAKSEFHAHAWIAVSKTYTPDALLRRLIKSVGEDKQEQLGNDKNIQDLRAILNKKLKDHKTILVLDDVWDQRVLLDIQDAFKDLETSRVIITTRSDDVASLANLARRLKLQPLESSDASKLFSKRAFAKNRDHKCPDHLKELAENIVKRCHGLPLAIVSIGILLSSRKQIKPVWTQIYNQLRYHLAKDDDVRGIINLSYRDLPPELRNCFLYCSMFPQNCYLARRSLVLLWVAEGFAVKADQSTAEEVAEGYLEELIRRNMLQLVETDELGRVNTCKMHDIVRDLALSIARKVRFGTANDSSEAISTIDTEIIRRLSASGDTYIKQKKGLPHLRTLIAFGRKPASSPDTIWPVLLKSKYITVLELQDSYITLVPPSIGDLFNLRYIGLRGTAIKMLPDSIERLLNLQTLDVKSTGIEKLPRGIAKVKNLRHLLADRSDDDKDLEFTCLGVAAPRALSNLEQLQTLETVEASNDLAEQLEKLMKLESLWIDNISGNQCADLFAAVSRLPLLSSLSLAASSQNEELSFEALQPTSSQLQRFIVKGLWATRTLDCPIFKDHGGNLKYLDMSWCKLEEDTLKKLSSYLQNLTHLNLNRVNSAQHLVIPADVFPLLKTLSFQDMHDVVKLTIQAGAIPKIDALYLRSMPKLGIIPDGVESLASLKKLWMVGLHPEFSARWKKKNEWHQKVNKIPELRII</sequence>
<organism evidence="1 2">
    <name type="scientific">Avena sativa</name>
    <name type="common">Oat</name>
    <dbReference type="NCBI Taxonomy" id="4498"/>
    <lineage>
        <taxon>Eukaryota</taxon>
        <taxon>Viridiplantae</taxon>
        <taxon>Streptophyta</taxon>
        <taxon>Embryophyta</taxon>
        <taxon>Tracheophyta</taxon>
        <taxon>Spermatophyta</taxon>
        <taxon>Magnoliopsida</taxon>
        <taxon>Liliopsida</taxon>
        <taxon>Poales</taxon>
        <taxon>Poaceae</taxon>
        <taxon>BOP clade</taxon>
        <taxon>Pooideae</taxon>
        <taxon>Poodae</taxon>
        <taxon>Poeae</taxon>
        <taxon>Poeae Chloroplast Group 1 (Aveneae type)</taxon>
        <taxon>Aveninae</taxon>
        <taxon>Avena</taxon>
    </lineage>
</organism>
<reference evidence="1" key="1">
    <citation type="submission" date="2021-05" db="EMBL/GenBank/DDBJ databases">
        <authorList>
            <person name="Scholz U."/>
            <person name="Mascher M."/>
            <person name="Fiebig A."/>
        </authorList>
    </citation>
    <scope>NUCLEOTIDE SEQUENCE [LARGE SCALE GENOMIC DNA]</scope>
</reference>
<protein>
    <submittedName>
        <fullName evidence="1">Uncharacterized protein</fullName>
    </submittedName>
</protein>
<keyword evidence="2" id="KW-1185">Reference proteome</keyword>
<name>A0ACD5TE91_AVESA</name>
<dbReference type="EnsemblPlants" id="AVESA.00010b.r2.1AG0039160.1">
    <property type="protein sequence ID" value="AVESA.00010b.r2.1AG0039160.1.CDS.1"/>
    <property type="gene ID" value="AVESA.00010b.r2.1AG0039160"/>
</dbReference>
<accession>A0ACD5TE91</accession>
<reference evidence="1" key="2">
    <citation type="submission" date="2025-09" db="UniProtKB">
        <authorList>
            <consortium name="EnsemblPlants"/>
        </authorList>
    </citation>
    <scope>IDENTIFICATION</scope>
</reference>
<evidence type="ECO:0000313" key="1">
    <source>
        <dbReference type="EnsemblPlants" id="AVESA.00010b.r2.1AG0039160.1.CDS.1"/>
    </source>
</evidence>